<evidence type="ECO:0000256" key="5">
    <source>
        <dbReference type="ARBA" id="ARBA00023002"/>
    </source>
</evidence>
<accession>A0A5C5UBJ4</accession>
<dbReference type="GO" id="GO:0071949">
    <property type="term" value="F:FAD binding"/>
    <property type="evidence" value="ECO:0007669"/>
    <property type="project" value="InterPro"/>
</dbReference>
<keyword evidence="5" id="KW-0560">Oxidoreductase</keyword>
<evidence type="ECO:0000313" key="11">
    <source>
        <dbReference type="EMBL" id="TWT22860.1"/>
    </source>
</evidence>
<keyword evidence="4 8" id="KW-0274">FAD</keyword>
<feature type="binding site" evidence="7">
    <location>
        <position position="387"/>
    </location>
    <ligand>
        <name>substrate</name>
    </ligand>
</feature>
<dbReference type="GO" id="GO:0008610">
    <property type="term" value="P:lipid biosynthetic process"/>
    <property type="evidence" value="ECO:0007669"/>
    <property type="project" value="InterPro"/>
</dbReference>
<feature type="binding site" evidence="8">
    <location>
        <begin position="207"/>
        <end position="210"/>
    </location>
    <ligand>
        <name>FAD</name>
        <dbReference type="ChEBI" id="CHEBI:57692"/>
    </ligand>
</feature>
<evidence type="ECO:0000256" key="6">
    <source>
        <dbReference type="PIRSR" id="PIRSR625650-1"/>
    </source>
</evidence>
<dbReference type="InterPro" id="IPR006094">
    <property type="entry name" value="Oxid_FAD_bind_N"/>
</dbReference>
<evidence type="ECO:0000256" key="9">
    <source>
        <dbReference type="PIRSR" id="PIRSR625650-4"/>
    </source>
</evidence>
<comment type="cofactor">
    <cofactor evidence="1 8">
        <name>FAD</name>
        <dbReference type="ChEBI" id="CHEBI:57692"/>
    </cofactor>
</comment>
<evidence type="ECO:0000256" key="3">
    <source>
        <dbReference type="ARBA" id="ARBA00022630"/>
    </source>
</evidence>
<dbReference type="FunFam" id="1.10.45.10:FF:000001">
    <property type="entry name" value="D-lactate dehydrogenase mitochondrial"/>
    <property type="match status" value="1"/>
</dbReference>
<feature type="binding site" evidence="8">
    <location>
        <begin position="259"/>
        <end position="265"/>
    </location>
    <ligand>
        <name>FAD</name>
        <dbReference type="ChEBI" id="CHEBI:57692"/>
    </ligand>
</feature>
<comment type="similarity">
    <text evidence="2">Belongs to the FAD-binding oxidoreductase/transferase type 4 family.</text>
</comment>
<dbReference type="PROSITE" id="PS51387">
    <property type="entry name" value="FAD_PCMH"/>
    <property type="match status" value="1"/>
</dbReference>
<dbReference type="Gene3D" id="3.30.43.10">
    <property type="entry name" value="Uridine Diphospho-n-acetylenolpyruvylglucosamine Reductase, domain 2"/>
    <property type="match status" value="1"/>
</dbReference>
<feature type="site" description="Important for enzyme activity" evidence="9">
    <location>
        <position position="310"/>
    </location>
</feature>
<dbReference type="InterPro" id="IPR016167">
    <property type="entry name" value="FAD-bd_PCMH_sub1"/>
</dbReference>
<proteinExistence type="inferred from homology"/>
<dbReference type="PANTHER" id="PTHR46568:SF1">
    <property type="entry name" value="ALKYLDIHYDROXYACETONEPHOSPHATE SYNTHASE, PEROXISOMAL"/>
    <property type="match status" value="1"/>
</dbReference>
<evidence type="ECO:0000256" key="2">
    <source>
        <dbReference type="ARBA" id="ARBA00008000"/>
    </source>
</evidence>
<dbReference type="PANTHER" id="PTHR46568">
    <property type="entry name" value="ALKYLDIHYDROXYACETONEPHOSPHATE SYNTHASE, PEROXISOMAL"/>
    <property type="match status" value="1"/>
</dbReference>
<keyword evidence="3" id="KW-0285">Flavoprotein</keyword>
<dbReference type="InterPro" id="IPR036318">
    <property type="entry name" value="FAD-bd_PCMH-like_sf"/>
</dbReference>
<dbReference type="Gene3D" id="3.30.70.3450">
    <property type="match status" value="1"/>
</dbReference>
<dbReference type="InterPro" id="IPR016164">
    <property type="entry name" value="FAD-linked_Oxase-like_C"/>
</dbReference>
<evidence type="ECO:0000313" key="12">
    <source>
        <dbReference type="Proteomes" id="UP000320791"/>
    </source>
</evidence>
<feature type="binding site" evidence="8">
    <location>
        <begin position="125"/>
        <end position="131"/>
    </location>
    <ligand>
        <name>FAD</name>
        <dbReference type="ChEBI" id="CHEBI:57692"/>
    </ligand>
</feature>
<dbReference type="InterPro" id="IPR004113">
    <property type="entry name" value="FAD-bd_oxidored_4_C"/>
</dbReference>
<dbReference type="Pfam" id="PF01565">
    <property type="entry name" value="FAD_binding_4"/>
    <property type="match status" value="1"/>
</dbReference>
<dbReference type="Pfam" id="PF02913">
    <property type="entry name" value="FAD-oxidase_C"/>
    <property type="match status" value="1"/>
</dbReference>
<dbReference type="InterPro" id="IPR016171">
    <property type="entry name" value="Vanillyl_alc_oxidase_C-sub2"/>
</dbReference>
<evidence type="ECO:0000256" key="4">
    <source>
        <dbReference type="ARBA" id="ARBA00022827"/>
    </source>
</evidence>
<evidence type="ECO:0000256" key="1">
    <source>
        <dbReference type="ARBA" id="ARBA00001974"/>
    </source>
</evidence>
<dbReference type="Gene3D" id="3.30.465.10">
    <property type="match status" value="1"/>
</dbReference>
<dbReference type="Gene3D" id="3.30.300.330">
    <property type="match status" value="1"/>
</dbReference>
<sequence length="527" mass="55940">MTFNRWGTPDESKPLSPSVVRLLRTALGIQQEQTPGDAEADVVLSEVRLTEADIAALGALVGPGYVTCEYAHRRGRARGKSYPDLLDWHTKKTIDAPDAVIAPGTEEEVLSVLEYCSEADIAVIPFGGGTSVVGGLTPVSGGHRAVLSLDLTRFDKLEDVDAESGLATFGAGMFGPQAELELAKHNLQLGHFPQSFPYATIGGYAATRSSGQHSAGYGRFDEMVHALTVVTPTGILQLGGDSPASAAGPDLRELFLGSEGTLGVITRVRCRVHPVPEAKRYEAFRFPNFEAGARAVRLVAQHGTGPSMIRLSDEIETSLNLSSPDGMAGGAATSGCLCLTMFEGTPEHAAARHDETRKLLLEAGGTSLGEGPVRAWERGRFGAPVFRDALLDVAGVCETLETATTWANIHRLKTAVGRALATSLTKHGTMAVVMCHISHVYATGCSLYFTVVAKQSEHAHEQWAAAKRAASEAIVAHGGTITHHHAIGTDHRPYMQSEIDPLAVTILRTVKNTLDPAGILNPGKLIP</sequence>
<dbReference type="GO" id="GO:0008609">
    <property type="term" value="F:alkylglycerone-phosphate synthase activity"/>
    <property type="evidence" value="ECO:0007669"/>
    <property type="project" value="InterPro"/>
</dbReference>
<keyword evidence="12" id="KW-1185">Reference proteome</keyword>
<protein>
    <submittedName>
        <fullName evidence="11">FAD-binding oxidoreductase</fullName>
    </submittedName>
</protein>
<dbReference type="InterPro" id="IPR025650">
    <property type="entry name" value="Alkyl-DHAP_Synthase"/>
</dbReference>
<dbReference type="InterPro" id="IPR016169">
    <property type="entry name" value="FAD-bd_PCMH_sub2"/>
</dbReference>
<evidence type="ECO:0000259" key="10">
    <source>
        <dbReference type="PROSITE" id="PS51387"/>
    </source>
</evidence>
<dbReference type="OrthoDB" id="9811557at2"/>
<feature type="domain" description="FAD-binding PCMH-type" evidence="10">
    <location>
        <begin position="93"/>
        <end position="275"/>
    </location>
</feature>
<dbReference type="EMBL" id="VOHM01000026">
    <property type="protein sequence ID" value="TWT22860.1"/>
    <property type="molecule type" value="Genomic_DNA"/>
</dbReference>
<dbReference type="AlphaFoldDB" id="A0A5C5UBJ4"/>
<reference evidence="11 12" key="1">
    <citation type="submission" date="2019-08" db="EMBL/GenBank/DDBJ databases">
        <authorList>
            <person name="Lei W."/>
        </authorList>
    </citation>
    <scope>NUCLEOTIDE SEQUENCE [LARGE SCALE GENOMIC DNA]</scope>
    <source>
        <strain evidence="11 12">CCUG 58627</strain>
    </source>
</reference>
<dbReference type="SUPFAM" id="SSF56176">
    <property type="entry name" value="FAD-binding/transporter-associated domain-like"/>
    <property type="match status" value="1"/>
</dbReference>
<dbReference type="Gene3D" id="1.10.45.10">
    <property type="entry name" value="Vanillyl-alcohol Oxidase, Chain A, domain 4"/>
    <property type="match status" value="1"/>
</dbReference>
<evidence type="ECO:0000256" key="7">
    <source>
        <dbReference type="PIRSR" id="PIRSR625650-2"/>
    </source>
</evidence>
<organism evidence="11 12">
    <name type="scientific">Corynebacterium canis</name>
    <dbReference type="NCBI Taxonomy" id="679663"/>
    <lineage>
        <taxon>Bacteria</taxon>
        <taxon>Bacillati</taxon>
        <taxon>Actinomycetota</taxon>
        <taxon>Actinomycetes</taxon>
        <taxon>Mycobacteriales</taxon>
        <taxon>Corynebacteriaceae</taxon>
        <taxon>Corynebacterium</taxon>
    </lineage>
</organism>
<comment type="caution">
    <text evidence="11">The sequence shown here is derived from an EMBL/GenBank/DDBJ whole genome shotgun (WGS) entry which is preliminary data.</text>
</comment>
<dbReference type="Proteomes" id="UP000320791">
    <property type="component" value="Unassembled WGS sequence"/>
</dbReference>
<dbReference type="GO" id="GO:0016491">
    <property type="term" value="F:oxidoreductase activity"/>
    <property type="evidence" value="ECO:0007669"/>
    <property type="project" value="UniProtKB-KW"/>
</dbReference>
<evidence type="ECO:0000256" key="8">
    <source>
        <dbReference type="PIRSR" id="PIRSR625650-3"/>
    </source>
</evidence>
<dbReference type="SUPFAM" id="SSF55103">
    <property type="entry name" value="FAD-linked oxidases, C-terminal domain"/>
    <property type="match status" value="1"/>
</dbReference>
<gene>
    <name evidence="11" type="ORF">FRX94_10530</name>
</gene>
<name>A0A5C5UBJ4_9CORY</name>
<dbReference type="InterPro" id="IPR016166">
    <property type="entry name" value="FAD-bd_PCMH"/>
</dbReference>
<dbReference type="RefSeq" id="WP_146325323.1">
    <property type="nucleotide sequence ID" value="NZ_CP047080.1"/>
</dbReference>
<feature type="active site" description="Proton donor/acceptor" evidence="6">
    <location>
        <position position="448"/>
    </location>
</feature>